<dbReference type="KEGG" id="dqu:106749772"/>
<keyword evidence="1" id="KW-1133">Transmembrane helix</keyword>
<keyword evidence="1" id="KW-0812">Transmembrane</keyword>
<evidence type="ECO:0000313" key="3">
    <source>
        <dbReference type="Proteomes" id="UP000515204"/>
    </source>
</evidence>
<sequence>MESRVFWFTVMCMLCIDAIGESMCTKVFAPINNIFQVDARTEETQTERLIHMQTRPVETTWKDDTFESEILNESPRVKDLSVKMKIFSKFENARCSRYCIGQLETGKDNPFEDINLFWSFAGSKNETDQFSLESSPKLKISKFIDKSLTDSDNNCQIYLYLSCGIINMERNSTDGHEKVDSNIEINRESTEFSQEFFRRNSSEFLQKEKLVHKAYLSGYTETKFYVDANITEIIFNIRGNLTRAVLAIPTNRTMRRSGITMSLARTYDMKGVVIGARNPPPGGWVAKLAGVENSKYNFDVTGYFGASEENNTRDEIIDVKSVSEFKEDLDRMLNRGHISQNEATVTMMENFNQFNKETCKDIANERVGDSMLLIKSNVSKKPKYVFERSAEIVNTRTSTDAAMTDDFSNASLSSLEATAMKDIINNSALPNHSLASHGNIEIPQKVSNRTIFGDRMLALQLREQEQKIDARSSEVASLNENDMNVKPFASNNVSMKIIQNQEARLAGNSKEDIFARQKILIEVNPESSLLAVPGRIHTIFFDLTNNCVLTVRYAVRATSSSFRIYNIRPPYVWLYPGQTNYVAVDVVVPAGIRQDTINTLTLFVDGTEISEKTVYLYVQDSSAKITDNVKPTIEYSFNSNCAGNLNKGRCEKTFWSADITIQDSDSGLKSVTSTPNKIYPRTDFISGTKNSVTFYYLSTCCSTIATVTATDLLNNQHSRNIDVTEWDNLSQGEIAAIVVGALFLLFLLILLIVAIVYCVRKRNGHDLPYTQRYGSRPPARSERTSF</sequence>
<feature type="signal peptide" evidence="2">
    <location>
        <begin position="1"/>
        <end position="20"/>
    </location>
</feature>
<evidence type="ECO:0000313" key="4">
    <source>
        <dbReference type="RefSeq" id="XP_014485038.1"/>
    </source>
</evidence>
<gene>
    <name evidence="4" type="primary">LOC106749772</name>
</gene>
<dbReference type="OrthoDB" id="6610237at2759"/>
<dbReference type="AlphaFoldDB" id="A0A6P3Y420"/>
<evidence type="ECO:0000256" key="1">
    <source>
        <dbReference type="SAM" id="Phobius"/>
    </source>
</evidence>
<keyword evidence="1" id="KW-0472">Membrane</keyword>
<dbReference type="Proteomes" id="UP000515204">
    <property type="component" value="Unplaced"/>
</dbReference>
<proteinExistence type="predicted"/>
<keyword evidence="3" id="KW-1185">Reference proteome</keyword>
<feature type="transmembrane region" description="Helical" evidence="1">
    <location>
        <begin position="734"/>
        <end position="759"/>
    </location>
</feature>
<evidence type="ECO:0000256" key="2">
    <source>
        <dbReference type="SAM" id="SignalP"/>
    </source>
</evidence>
<protein>
    <submittedName>
        <fullName evidence="4">Uncharacterized protein LOC106749772 isoform X1</fullName>
    </submittedName>
</protein>
<keyword evidence="2" id="KW-0732">Signal</keyword>
<reference evidence="4" key="1">
    <citation type="submission" date="2025-08" db="UniProtKB">
        <authorList>
            <consortium name="RefSeq"/>
        </authorList>
    </citation>
    <scope>IDENTIFICATION</scope>
</reference>
<dbReference type="GeneID" id="106749772"/>
<feature type="chain" id="PRO_5027960916" evidence="2">
    <location>
        <begin position="21"/>
        <end position="786"/>
    </location>
</feature>
<dbReference type="RefSeq" id="XP_014485038.1">
    <property type="nucleotide sequence ID" value="XM_014629552.1"/>
</dbReference>
<organism evidence="3 4">
    <name type="scientific">Dinoponera quadriceps</name>
    <name type="common">South American ant</name>
    <dbReference type="NCBI Taxonomy" id="609295"/>
    <lineage>
        <taxon>Eukaryota</taxon>
        <taxon>Metazoa</taxon>
        <taxon>Ecdysozoa</taxon>
        <taxon>Arthropoda</taxon>
        <taxon>Hexapoda</taxon>
        <taxon>Insecta</taxon>
        <taxon>Pterygota</taxon>
        <taxon>Neoptera</taxon>
        <taxon>Endopterygota</taxon>
        <taxon>Hymenoptera</taxon>
        <taxon>Apocrita</taxon>
        <taxon>Aculeata</taxon>
        <taxon>Formicoidea</taxon>
        <taxon>Formicidae</taxon>
        <taxon>Ponerinae</taxon>
        <taxon>Ponerini</taxon>
        <taxon>Dinoponera</taxon>
    </lineage>
</organism>
<accession>A0A6P3Y420</accession>
<name>A0A6P3Y420_DINQU</name>